<dbReference type="PANTHER" id="PTHR19134">
    <property type="entry name" value="RECEPTOR-TYPE TYROSINE-PROTEIN PHOSPHATASE"/>
    <property type="match status" value="1"/>
</dbReference>
<feature type="non-terminal residue" evidence="10">
    <location>
        <position position="1"/>
    </location>
</feature>
<dbReference type="CDD" id="cd00057">
    <property type="entry name" value="FA58C"/>
    <property type="match status" value="2"/>
</dbReference>
<dbReference type="InterPro" id="IPR000387">
    <property type="entry name" value="Tyr_Pase_dom"/>
</dbReference>
<dbReference type="SUPFAM" id="SSF52799">
    <property type="entry name" value="(Phosphotyrosine protein) phosphatases II"/>
    <property type="match status" value="2"/>
</dbReference>
<dbReference type="InterPro" id="IPR008979">
    <property type="entry name" value="Galactose-bd-like_sf"/>
</dbReference>
<dbReference type="PROSITE" id="PS50056">
    <property type="entry name" value="TYR_PHOSPHATASE_2"/>
    <property type="match status" value="2"/>
</dbReference>
<feature type="domain" description="Tyrosine specific protein phosphatases" evidence="9">
    <location>
        <begin position="1110"/>
        <end position="1182"/>
    </location>
</feature>
<dbReference type="Gene3D" id="3.90.190.10">
    <property type="entry name" value="Protein tyrosine phosphatase superfamily"/>
    <property type="match status" value="2"/>
</dbReference>
<dbReference type="InterPro" id="IPR011990">
    <property type="entry name" value="TPR-like_helical_dom_sf"/>
</dbReference>
<dbReference type="FunFam" id="3.90.190.10:FF:000102">
    <property type="entry name" value="Receptor-type tyrosine-protein phosphatase"/>
    <property type="match status" value="1"/>
</dbReference>
<dbReference type="SUPFAM" id="SSF81901">
    <property type="entry name" value="HCP-like"/>
    <property type="match status" value="1"/>
</dbReference>
<dbReference type="EC" id="3.1.3.48" evidence="2"/>
<dbReference type="PROSITE" id="PS00383">
    <property type="entry name" value="TYR_PHOSPHATASE_1"/>
    <property type="match status" value="1"/>
</dbReference>
<dbReference type="GO" id="GO:0008045">
    <property type="term" value="P:motor neuron axon guidance"/>
    <property type="evidence" value="ECO:0007669"/>
    <property type="project" value="TreeGrafter"/>
</dbReference>
<dbReference type="Gene3D" id="2.60.120.260">
    <property type="entry name" value="Galactose-binding domain-like"/>
    <property type="match status" value="3"/>
</dbReference>
<dbReference type="GO" id="GO:0004725">
    <property type="term" value="F:protein tyrosine phosphatase activity"/>
    <property type="evidence" value="ECO:0007669"/>
    <property type="project" value="UniProtKB-EC"/>
</dbReference>
<evidence type="ECO:0000256" key="3">
    <source>
        <dbReference type="ARBA" id="ARBA00022801"/>
    </source>
</evidence>
<evidence type="ECO:0000256" key="6">
    <source>
        <dbReference type="SAM" id="MobiDB-lite"/>
    </source>
</evidence>
<feature type="domain" description="Tyrosine-protein phosphatase" evidence="8">
    <location>
        <begin position="1223"/>
        <end position="1473"/>
    </location>
</feature>
<name>A0A7R9KDB2_9ACAR</name>
<protein>
    <recommendedName>
        <fullName evidence="2">protein-tyrosine-phosphatase</fullName>
        <ecNumber evidence="2">3.1.3.48</ecNumber>
    </recommendedName>
</protein>
<dbReference type="InterPro" id="IPR000242">
    <property type="entry name" value="PTP_cat"/>
</dbReference>
<keyword evidence="4" id="KW-0904">Protein phosphatase</keyword>
<dbReference type="SMART" id="SM00231">
    <property type="entry name" value="FA58C"/>
    <property type="match status" value="2"/>
</dbReference>
<feature type="domain" description="F5/8 type C" evidence="7">
    <location>
        <begin position="512"/>
        <end position="661"/>
    </location>
</feature>
<accession>A0A7R9KDB2</accession>
<feature type="domain" description="F5/8 type C" evidence="7">
    <location>
        <begin position="364"/>
        <end position="509"/>
    </location>
</feature>
<dbReference type="InterPro" id="IPR050348">
    <property type="entry name" value="Protein-Tyr_Phosphatase"/>
</dbReference>
<dbReference type="InterPro" id="IPR003595">
    <property type="entry name" value="Tyr_Pase_cat"/>
</dbReference>
<evidence type="ECO:0000256" key="2">
    <source>
        <dbReference type="ARBA" id="ARBA00013064"/>
    </source>
</evidence>
<dbReference type="PROSITE" id="PS01285">
    <property type="entry name" value="FA58C_1"/>
    <property type="match status" value="1"/>
</dbReference>
<dbReference type="Pfam" id="PF08238">
    <property type="entry name" value="Sel1"/>
    <property type="match status" value="2"/>
</dbReference>
<dbReference type="Gene3D" id="1.25.40.10">
    <property type="entry name" value="Tetratricopeptide repeat domain"/>
    <property type="match status" value="1"/>
</dbReference>
<evidence type="ECO:0000259" key="8">
    <source>
        <dbReference type="PROSITE" id="PS50055"/>
    </source>
</evidence>
<feature type="region of interest" description="Disordered" evidence="6">
    <location>
        <begin position="20"/>
        <end position="49"/>
    </location>
</feature>
<evidence type="ECO:0000256" key="1">
    <source>
        <dbReference type="ARBA" id="ARBA00009580"/>
    </source>
</evidence>
<evidence type="ECO:0000256" key="4">
    <source>
        <dbReference type="ARBA" id="ARBA00022912"/>
    </source>
</evidence>
<evidence type="ECO:0000259" key="9">
    <source>
        <dbReference type="PROSITE" id="PS50056"/>
    </source>
</evidence>
<feature type="domain" description="Tyrosine-protein phosphatase" evidence="8">
    <location>
        <begin position="938"/>
        <end position="1191"/>
    </location>
</feature>
<dbReference type="InterPro" id="IPR000421">
    <property type="entry name" value="FA58C"/>
</dbReference>
<dbReference type="SMART" id="SM00671">
    <property type="entry name" value="SEL1"/>
    <property type="match status" value="2"/>
</dbReference>
<dbReference type="Proteomes" id="UP000759131">
    <property type="component" value="Unassembled WGS sequence"/>
</dbReference>
<sequence length="1484" mass="170190">YYDRYYEIFANVNNKFDSNFSANNGRQSDGNSGDQNDGKGSKGGSNSNPSFKSECKYHLLTVRLLEKIGVIGAAIVVGLHFEPPLHRRYGIALHGRHRFSRRCTRLDTTANKDEKSWKSKFCGNCRDCTLFLSKFAVFSAPIGDNYIFDKTTNGAIDYPKIVISVADEDNCLSDPISQSIAVKKLDKKLEAKPKFDPIDAICRDLEKASIQYVDKLNTMFGLSLIDSNPEEAMKCWSSTHSSSKALFNMGVAFESGRHSSTGTPDLKKAYECYKASAELGHKRAAYNQSLFHLQGKGGIAINLNKAEVLLRLAAESGVKPAVNYIQLLDVKRAQTKPTNFMSPVPSLIGFSSLCENSYVAGIDCCQPLGLIDGRIHDWQLSASSNYNRDPNCNVKYARIHMWPGRGWCADTNKTNHYLQIDLGFETAINGIITQGRADGKSWVKHYYLLFSNDANEWTYYNDRHRILGNKDSHSLQYYFLTNLIITRFIRIEIIGWHNHPGLRVELLGCRKCDSVINYLPRSVYKASSARNWPQDAYCSPEDAYIDGSMGWCAKWNNQHQWITIDLGPPAMIVGVITRGSGAPFRRHWVTSYSISYSNDSLRWTYYKEDSNLTKVKKFDANMDKETKRWHYFGNPIIARFIRFNPITWKTRIAMRIGVIGCLIDGFCPNGFFRINNNSECVPNLSYHRNTWINDKRHSWTNWEFGNSNYAVDGDGDYEQSMQKCALLDNYFVETPVWMVDLTETVAIHGVVIVSWPQHYIQNHIQKLTIAFDKNAKFITNTNQITVNVIKSGSIKVHVSNCRSEQLTKNKYYLIAYKASRDGRRNETEIRKTIQESYRLGKKSSPLLVWTPMNITTKLSDLDSRYKYILGIVLPDDDRVDDRDIYLDPNETIGYDQSYRTSTLSFGSFHEQEFQIKSHPIDLGELSDTVPLMIENGILKQEFLSVFRGQLMKWDYGKQVHHKPKNRYGNLLPYDHSRVVLDTQDNDMNTDYINANFVDGYKCPNRYVATQGPLPNTINDMWRMIWQLDCHQIVMLTSLDEGGKNKCDKYWTEQTSIYGTIKVSLTKTEIFADYIIRSFIAEKEGVEREILQYHFISWPDHTVPMYSCSLLTFINKMRSSVHYKPSQPIVVHCSAGVGRTGTFILIDAMLEMAKNSKQIDVLKHFCVIRQQRINLVEKLGQYVFVHQALLEALSHEPTSIACNDFNNYFTKLINYDNNTKSVPLFKQFQILNKLSPQAMNPELCQSAKAHPHLNRSQDIIPPDFARVILPGSDDYINAVYINGYKRRDAYIVTQVPVETSRSHFWQMIASTSSKTIVLLNDIKQDNLIYWPTMSNKQLDFNDNKLTIQLVSEEHHNNVTIRVFHLPQSDTTVKQFHLKGWSSVANRPSPQIVIDLLEMTEQWNLQSNSNSIVVQCFDGNHASGVFCATSFECDRIKEEQEVDVFLAVQTVRTNRPQFITDLDQYKFLHQLAISYLQYFDTYANFK</sequence>
<evidence type="ECO:0000313" key="10">
    <source>
        <dbReference type="EMBL" id="CAD7619723.1"/>
    </source>
</evidence>
<dbReference type="FunFam" id="2.60.120.260:FF:000016">
    <property type="entry name" value="Contactin-associated protein-like 4 isoform 1"/>
    <property type="match status" value="1"/>
</dbReference>
<dbReference type="InterPro" id="IPR006597">
    <property type="entry name" value="Sel1-like"/>
</dbReference>
<dbReference type="InterPro" id="IPR029021">
    <property type="entry name" value="Prot-tyrosine_phosphatase-like"/>
</dbReference>
<keyword evidence="11" id="KW-1185">Reference proteome</keyword>
<evidence type="ECO:0000259" key="7">
    <source>
        <dbReference type="PROSITE" id="PS50022"/>
    </source>
</evidence>
<evidence type="ECO:0000313" key="11">
    <source>
        <dbReference type="Proteomes" id="UP000759131"/>
    </source>
</evidence>
<proteinExistence type="inferred from homology"/>
<feature type="compositionally biased region" description="Polar residues" evidence="6">
    <location>
        <begin position="20"/>
        <end position="31"/>
    </location>
</feature>
<dbReference type="Pfam" id="PF00754">
    <property type="entry name" value="F5_F8_type_C"/>
    <property type="match status" value="2"/>
</dbReference>
<dbReference type="EMBL" id="CAJPIZ010000036">
    <property type="protein sequence ID" value="CAG2100153.1"/>
    <property type="molecule type" value="Genomic_DNA"/>
</dbReference>
<dbReference type="Pfam" id="PF00102">
    <property type="entry name" value="Y_phosphatase"/>
    <property type="match status" value="2"/>
</dbReference>
<feature type="domain" description="Tyrosine specific protein phosphatases" evidence="9">
    <location>
        <begin position="1389"/>
        <end position="1464"/>
    </location>
</feature>
<dbReference type="PROSITE" id="PS50022">
    <property type="entry name" value="FA58C_3"/>
    <property type="match status" value="2"/>
</dbReference>
<dbReference type="PROSITE" id="PS50055">
    <property type="entry name" value="TYR_PHOSPHATASE_PTP"/>
    <property type="match status" value="2"/>
</dbReference>
<organism evidence="10">
    <name type="scientific">Medioppia subpectinata</name>
    <dbReference type="NCBI Taxonomy" id="1979941"/>
    <lineage>
        <taxon>Eukaryota</taxon>
        <taxon>Metazoa</taxon>
        <taxon>Ecdysozoa</taxon>
        <taxon>Arthropoda</taxon>
        <taxon>Chelicerata</taxon>
        <taxon>Arachnida</taxon>
        <taxon>Acari</taxon>
        <taxon>Acariformes</taxon>
        <taxon>Sarcoptiformes</taxon>
        <taxon>Oribatida</taxon>
        <taxon>Brachypylina</taxon>
        <taxon>Oppioidea</taxon>
        <taxon>Oppiidae</taxon>
        <taxon>Medioppia</taxon>
    </lineage>
</organism>
<reference evidence="10" key="1">
    <citation type="submission" date="2020-11" db="EMBL/GenBank/DDBJ databases">
        <authorList>
            <person name="Tran Van P."/>
        </authorList>
    </citation>
    <scope>NUCLEOTIDE SEQUENCE</scope>
</reference>
<comment type="catalytic activity">
    <reaction evidence="5">
        <text>O-phospho-L-tyrosyl-[protein] + H2O = L-tyrosyl-[protein] + phosphate</text>
        <dbReference type="Rhea" id="RHEA:10684"/>
        <dbReference type="Rhea" id="RHEA-COMP:10136"/>
        <dbReference type="Rhea" id="RHEA-COMP:20101"/>
        <dbReference type="ChEBI" id="CHEBI:15377"/>
        <dbReference type="ChEBI" id="CHEBI:43474"/>
        <dbReference type="ChEBI" id="CHEBI:46858"/>
        <dbReference type="ChEBI" id="CHEBI:61978"/>
        <dbReference type="EC" id="3.1.3.48"/>
    </reaction>
</comment>
<dbReference type="SMART" id="SM00194">
    <property type="entry name" value="PTPc"/>
    <property type="match status" value="2"/>
</dbReference>
<dbReference type="FunFam" id="3.90.190.10:FF:000062">
    <property type="entry name" value="Receptor-type tyrosine-protein phosphatase kappa"/>
    <property type="match status" value="1"/>
</dbReference>
<dbReference type="SUPFAM" id="SSF49785">
    <property type="entry name" value="Galactose-binding domain-like"/>
    <property type="match status" value="2"/>
</dbReference>
<gene>
    <name evidence="10" type="ORF">OSB1V03_LOCUS222</name>
</gene>
<keyword evidence="3" id="KW-0378">Hydrolase</keyword>
<dbReference type="PRINTS" id="PR00700">
    <property type="entry name" value="PRTYPHPHTASE"/>
</dbReference>
<dbReference type="SMART" id="SM00404">
    <property type="entry name" value="PTPc_motif"/>
    <property type="match status" value="2"/>
</dbReference>
<comment type="similarity">
    <text evidence="1">Belongs to the protein-tyrosine phosphatase family.</text>
</comment>
<dbReference type="EMBL" id="OC854611">
    <property type="protein sequence ID" value="CAD7619723.1"/>
    <property type="molecule type" value="Genomic_DNA"/>
</dbReference>
<dbReference type="PANTHER" id="PTHR19134:SF562">
    <property type="entry name" value="PROTEIN-TYROSINE-PHOSPHATASE"/>
    <property type="match status" value="1"/>
</dbReference>
<evidence type="ECO:0000256" key="5">
    <source>
        <dbReference type="ARBA" id="ARBA00051722"/>
    </source>
</evidence>
<dbReference type="OrthoDB" id="6108687at2759"/>
<dbReference type="PROSITE" id="PS01286">
    <property type="entry name" value="FA58C_2"/>
    <property type="match status" value="1"/>
</dbReference>
<dbReference type="InterPro" id="IPR016130">
    <property type="entry name" value="Tyr_Pase_AS"/>
</dbReference>